<dbReference type="RefSeq" id="WP_087457526.1">
    <property type="nucleotide sequence ID" value="NZ_CP021434.1"/>
</dbReference>
<dbReference type="OrthoDB" id="2381400at2"/>
<organism evidence="1 2">
    <name type="scientific">Tumebacillus avium</name>
    <dbReference type="NCBI Taxonomy" id="1903704"/>
    <lineage>
        <taxon>Bacteria</taxon>
        <taxon>Bacillati</taxon>
        <taxon>Bacillota</taxon>
        <taxon>Bacilli</taxon>
        <taxon>Bacillales</taxon>
        <taxon>Alicyclobacillaceae</taxon>
        <taxon>Tumebacillus</taxon>
    </lineage>
</organism>
<evidence type="ECO:0000313" key="1">
    <source>
        <dbReference type="EMBL" id="ARU62164.1"/>
    </source>
</evidence>
<evidence type="ECO:0000313" key="2">
    <source>
        <dbReference type="Proteomes" id="UP000195437"/>
    </source>
</evidence>
<reference evidence="2" key="1">
    <citation type="submission" date="2017-05" db="EMBL/GenBank/DDBJ databases">
        <authorList>
            <person name="Sung H."/>
        </authorList>
    </citation>
    <scope>NUCLEOTIDE SEQUENCE [LARGE SCALE GENOMIC DNA]</scope>
    <source>
        <strain evidence="2">AR23208</strain>
    </source>
</reference>
<dbReference type="KEGG" id="tum:CBW65_15000"/>
<gene>
    <name evidence="1" type="ORF">CBW65_15000</name>
</gene>
<sequence length="157" mass="17742">MRLLSQVIESFKSQTLKGILHKMLQSQDCQFEQDKTLGEAGGKADLYIEADEVIYLVKTVEAFQVQALGAEAVEEVAQARKHLLTRTYKRVVPVLIIGQNAQSRSFMEAGYKHQALIVHGPIEECAHQLEFLLQHQVIPTYQVSARNKDAELKFYGI</sequence>
<proteinExistence type="predicted"/>
<protein>
    <submittedName>
        <fullName evidence="1">Uncharacterized protein</fullName>
    </submittedName>
</protein>
<dbReference type="EMBL" id="CP021434">
    <property type="protein sequence ID" value="ARU62164.1"/>
    <property type="molecule type" value="Genomic_DNA"/>
</dbReference>
<accession>A0A1Y0IS37</accession>
<dbReference type="AlphaFoldDB" id="A0A1Y0IS37"/>
<keyword evidence="2" id="KW-1185">Reference proteome</keyword>
<name>A0A1Y0IS37_9BACL</name>
<dbReference type="Proteomes" id="UP000195437">
    <property type="component" value="Chromosome"/>
</dbReference>